<feature type="chain" id="PRO_5023078007" evidence="1">
    <location>
        <begin position="21"/>
        <end position="174"/>
    </location>
</feature>
<feature type="signal peptide" evidence="1">
    <location>
        <begin position="1"/>
        <end position="20"/>
    </location>
</feature>
<accession>A0A5D0REM3</accession>
<dbReference type="AlphaFoldDB" id="A0A5D0REM3"/>
<comment type="caution">
    <text evidence="3">The sequence shown here is derived from an EMBL/GenBank/DDBJ whole genome shotgun (WGS) entry which is preliminary data.</text>
</comment>
<proteinExistence type="predicted"/>
<sequence>MKNHLFSVICFLTLSTFTFSQTINSEKSVVDFNIKAGGIFNVNGTFTEMQGTFNFEEAAVENACFDICINAKTINTENNKRDTHLRSDDFFAIENYPSICYKSDSVSKLKDGFSTTGNLTIHGVTKTVIIPFSYKNNVFKGEIEINRFDYNIGDDYGSWRVGETASVIITCIIN</sequence>
<dbReference type="InterPro" id="IPR007372">
    <property type="entry name" value="Lipid/polyisoprenoid-bd_YceI"/>
</dbReference>
<feature type="domain" description="Lipid/polyisoprenoid-binding YceI-like" evidence="2">
    <location>
        <begin position="20"/>
        <end position="174"/>
    </location>
</feature>
<dbReference type="PANTHER" id="PTHR34406:SF1">
    <property type="entry name" value="PROTEIN YCEI"/>
    <property type="match status" value="1"/>
</dbReference>
<evidence type="ECO:0000259" key="2">
    <source>
        <dbReference type="SMART" id="SM00867"/>
    </source>
</evidence>
<dbReference type="Gene3D" id="2.40.128.110">
    <property type="entry name" value="Lipid/polyisoprenoid-binding, YceI-like"/>
    <property type="match status" value="1"/>
</dbReference>
<evidence type="ECO:0000313" key="3">
    <source>
        <dbReference type="EMBL" id="TYB79381.1"/>
    </source>
</evidence>
<dbReference type="Pfam" id="PF04264">
    <property type="entry name" value="YceI"/>
    <property type="match status" value="1"/>
</dbReference>
<dbReference type="Proteomes" id="UP000323720">
    <property type="component" value="Unassembled WGS sequence"/>
</dbReference>
<organism evidence="3 4">
    <name type="scientific">Bizionia myxarmorum</name>
    <dbReference type="NCBI Taxonomy" id="291186"/>
    <lineage>
        <taxon>Bacteria</taxon>
        <taxon>Pseudomonadati</taxon>
        <taxon>Bacteroidota</taxon>
        <taxon>Flavobacteriia</taxon>
        <taxon>Flavobacteriales</taxon>
        <taxon>Flavobacteriaceae</taxon>
        <taxon>Bizionia</taxon>
    </lineage>
</organism>
<reference evidence="3 4" key="1">
    <citation type="submission" date="2019-08" db="EMBL/GenBank/DDBJ databases">
        <title>Genomes of Antarctic Bizionia species.</title>
        <authorList>
            <person name="Bowman J.P."/>
        </authorList>
    </citation>
    <scope>NUCLEOTIDE SEQUENCE [LARGE SCALE GENOMIC DNA]</scope>
    <source>
        <strain evidence="3 4">ADA-4</strain>
    </source>
</reference>
<keyword evidence="4" id="KW-1185">Reference proteome</keyword>
<dbReference type="SMART" id="SM00867">
    <property type="entry name" value="YceI"/>
    <property type="match status" value="1"/>
</dbReference>
<dbReference type="InterPro" id="IPR036761">
    <property type="entry name" value="TTHA0802/YceI-like_sf"/>
</dbReference>
<gene>
    <name evidence="3" type="ORF">ES674_06300</name>
</gene>
<protein>
    <submittedName>
        <fullName evidence="3">YceI family protein</fullName>
    </submittedName>
</protein>
<dbReference type="SUPFAM" id="SSF101874">
    <property type="entry name" value="YceI-like"/>
    <property type="match status" value="1"/>
</dbReference>
<dbReference type="EMBL" id="VSKK01000001">
    <property type="protein sequence ID" value="TYB79381.1"/>
    <property type="molecule type" value="Genomic_DNA"/>
</dbReference>
<evidence type="ECO:0000313" key="4">
    <source>
        <dbReference type="Proteomes" id="UP000323720"/>
    </source>
</evidence>
<dbReference type="OrthoDB" id="9811006at2"/>
<dbReference type="PANTHER" id="PTHR34406">
    <property type="entry name" value="PROTEIN YCEI"/>
    <property type="match status" value="1"/>
</dbReference>
<evidence type="ECO:0000256" key="1">
    <source>
        <dbReference type="SAM" id="SignalP"/>
    </source>
</evidence>
<keyword evidence="1" id="KW-0732">Signal</keyword>
<dbReference type="RefSeq" id="WP_148403114.1">
    <property type="nucleotide sequence ID" value="NZ_VSKK01000001.1"/>
</dbReference>
<name>A0A5D0REM3_9FLAO</name>